<dbReference type="Proteomes" id="UP000736787">
    <property type="component" value="Unassembled WGS sequence"/>
</dbReference>
<evidence type="ECO:0000313" key="3">
    <source>
        <dbReference type="EMBL" id="KAG2954040.1"/>
    </source>
</evidence>
<proteinExistence type="predicted"/>
<evidence type="ECO:0000259" key="2">
    <source>
        <dbReference type="Pfam" id="PF07714"/>
    </source>
</evidence>
<sequence length="561" mass="64308">MEGGPDDPEQPPSFPVVTLQGSPSSREPLLERLAGGETYAFTFRELNGMLDDICVGIGLDGMAGEAQWKEDWGRGCEFQADRLQQLMSDASPRVLIGAMRGERQVKTIVVDMCVWLERNPLGRLRELKKQTIENLRIYLNLETRVITSETSTYCTFISTGSRGEWRNQKGDITDVIVKTVPSGSIILEQSFLTQLQLWYELPEHLHIAKCYGGSHLANQPFIVREDTHNEDRGPEPRSVAWTPREKLLGAGDELPWFESDVYYLGMTIIEAMTQEPPFGAMNEEKIMDMIIIGEHYPKPKEATDDEWSLISQLCAVHMEDRISLEEAIDEIYKLQRREINFPVESLEESPSSRKLLASITAKCERIPENEKLFRRLLERLERLHIAVAPLAAEDQRKKQYVDITLLFLQLVKYKPLLERLAKCEIVRERIFHLQLRLTEVGKEVNVAELPTWIEDWDDDCENQFSKLSQLEANSSERGLVKRLCGKKKVQEALFALKRSIGKRGQSVEMKQLKEATYARVEAYSNQAGLHLFDWFISRDEIEYNDKVIEAEGTFGYAHHGT</sequence>
<dbReference type="GO" id="GO:0004672">
    <property type="term" value="F:protein kinase activity"/>
    <property type="evidence" value="ECO:0007669"/>
    <property type="project" value="InterPro"/>
</dbReference>
<organism evidence="3 4">
    <name type="scientific">Phytophthora cactorum</name>
    <dbReference type="NCBI Taxonomy" id="29920"/>
    <lineage>
        <taxon>Eukaryota</taxon>
        <taxon>Sar</taxon>
        <taxon>Stramenopiles</taxon>
        <taxon>Oomycota</taxon>
        <taxon>Peronosporomycetes</taxon>
        <taxon>Peronosporales</taxon>
        <taxon>Peronosporaceae</taxon>
        <taxon>Phytophthora</taxon>
    </lineage>
</organism>
<dbReference type="SUPFAM" id="SSF56112">
    <property type="entry name" value="Protein kinase-like (PK-like)"/>
    <property type="match status" value="1"/>
</dbReference>
<feature type="domain" description="Serine-threonine/tyrosine-protein kinase catalytic" evidence="2">
    <location>
        <begin position="227"/>
        <end position="329"/>
    </location>
</feature>
<dbReference type="AlphaFoldDB" id="A0A8T1EL53"/>
<gene>
    <name evidence="3" type="ORF">PC117_g1496</name>
</gene>
<dbReference type="EMBL" id="RCMK01000018">
    <property type="protein sequence ID" value="KAG2954040.1"/>
    <property type="molecule type" value="Genomic_DNA"/>
</dbReference>
<protein>
    <recommendedName>
        <fullName evidence="2">Serine-threonine/tyrosine-protein kinase catalytic domain-containing protein</fullName>
    </recommendedName>
</protein>
<feature type="region of interest" description="Disordered" evidence="1">
    <location>
        <begin position="1"/>
        <end position="25"/>
    </location>
</feature>
<name>A0A8T1EL53_9STRA</name>
<accession>A0A8T1EL53</accession>
<comment type="caution">
    <text evidence="3">The sequence shown here is derived from an EMBL/GenBank/DDBJ whole genome shotgun (WGS) entry which is preliminary data.</text>
</comment>
<dbReference type="InterPro" id="IPR011009">
    <property type="entry name" value="Kinase-like_dom_sf"/>
</dbReference>
<dbReference type="Gene3D" id="1.10.510.10">
    <property type="entry name" value="Transferase(Phosphotransferase) domain 1"/>
    <property type="match status" value="1"/>
</dbReference>
<dbReference type="VEuPathDB" id="FungiDB:PC110_g6943"/>
<evidence type="ECO:0000313" key="4">
    <source>
        <dbReference type="Proteomes" id="UP000736787"/>
    </source>
</evidence>
<evidence type="ECO:0000256" key="1">
    <source>
        <dbReference type="SAM" id="MobiDB-lite"/>
    </source>
</evidence>
<dbReference type="InterPro" id="IPR001245">
    <property type="entry name" value="Ser-Thr/Tyr_kinase_cat_dom"/>
</dbReference>
<reference evidence="3" key="1">
    <citation type="submission" date="2018-10" db="EMBL/GenBank/DDBJ databases">
        <title>Effector identification in a new, highly contiguous assembly of the strawberry crown rot pathogen Phytophthora cactorum.</title>
        <authorList>
            <person name="Armitage A.D."/>
            <person name="Nellist C.F."/>
            <person name="Bates H."/>
            <person name="Vickerstaff R.J."/>
            <person name="Harrison R.J."/>
        </authorList>
    </citation>
    <scope>NUCLEOTIDE SEQUENCE</scope>
    <source>
        <strain evidence="3">4040</strain>
    </source>
</reference>
<dbReference type="Pfam" id="PF07714">
    <property type="entry name" value="PK_Tyr_Ser-Thr"/>
    <property type="match status" value="1"/>
</dbReference>